<comment type="caution">
    <text evidence="2">The sequence shown here is derived from an EMBL/GenBank/DDBJ whole genome shotgun (WGS) entry which is preliminary data.</text>
</comment>
<dbReference type="Proteomes" id="UP001272137">
    <property type="component" value="Unassembled WGS sequence"/>
</dbReference>
<evidence type="ECO:0000313" key="3">
    <source>
        <dbReference type="Proteomes" id="UP001272137"/>
    </source>
</evidence>
<dbReference type="EMBL" id="QXCT01000001">
    <property type="protein sequence ID" value="MDW9253055.1"/>
    <property type="molecule type" value="Genomic_DNA"/>
</dbReference>
<protein>
    <submittedName>
        <fullName evidence="2">Uncharacterized protein</fullName>
    </submittedName>
</protein>
<gene>
    <name evidence="2" type="ORF">C7S16_5160</name>
</gene>
<feature type="compositionally biased region" description="Basic and acidic residues" evidence="1">
    <location>
        <begin position="24"/>
        <end position="39"/>
    </location>
</feature>
<evidence type="ECO:0000313" key="2">
    <source>
        <dbReference type="EMBL" id="MDW9253055.1"/>
    </source>
</evidence>
<dbReference type="AlphaFoldDB" id="A0AAW9CR36"/>
<reference evidence="2" key="1">
    <citation type="submission" date="2018-08" db="EMBL/GenBank/DDBJ databases">
        <title>Identification of Burkholderia cepacia strains that express a Burkholderia pseudomallei-like capsular polysaccharide.</title>
        <authorList>
            <person name="Burtnick M.N."/>
            <person name="Vongsouvath M."/>
            <person name="Newton P."/>
            <person name="Wuthiekanun V."/>
            <person name="Limmathurotsakul D."/>
            <person name="Brett P.J."/>
            <person name="Chantratita N."/>
            <person name="Dance D.A."/>
        </authorList>
    </citation>
    <scope>NUCLEOTIDE SEQUENCE</scope>
    <source>
        <strain evidence="2">SBXCC001</strain>
    </source>
</reference>
<proteinExistence type="predicted"/>
<feature type="region of interest" description="Disordered" evidence="1">
    <location>
        <begin position="1"/>
        <end position="39"/>
    </location>
</feature>
<accession>A0AAW9CR36</accession>
<name>A0AAW9CR36_BURTH</name>
<sequence length="39" mass="4795">MSNSMKTACYHVKRQRATQPLRPRQFDGRSRIRFRETRQ</sequence>
<organism evidence="2 3">
    <name type="scientific">Burkholderia thailandensis</name>
    <dbReference type="NCBI Taxonomy" id="57975"/>
    <lineage>
        <taxon>Bacteria</taxon>
        <taxon>Pseudomonadati</taxon>
        <taxon>Pseudomonadota</taxon>
        <taxon>Betaproteobacteria</taxon>
        <taxon>Burkholderiales</taxon>
        <taxon>Burkholderiaceae</taxon>
        <taxon>Burkholderia</taxon>
        <taxon>pseudomallei group</taxon>
    </lineage>
</organism>
<evidence type="ECO:0000256" key="1">
    <source>
        <dbReference type="SAM" id="MobiDB-lite"/>
    </source>
</evidence>